<evidence type="ECO:0000313" key="2">
    <source>
        <dbReference type="Proteomes" id="UP000183015"/>
    </source>
</evidence>
<dbReference type="STRING" id="235985.SAMN05414137_12136"/>
<name>A0A1H7WPE9_STRJI</name>
<dbReference type="Proteomes" id="UP000183015">
    <property type="component" value="Unassembled WGS sequence"/>
</dbReference>
<sequence>MTMHAHHISSSQPAYRVALLAMCAHSLCDNFCRR</sequence>
<organism evidence="1 2">
    <name type="scientific">Streptacidiphilus jiangxiensis</name>
    <dbReference type="NCBI Taxonomy" id="235985"/>
    <lineage>
        <taxon>Bacteria</taxon>
        <taxon>Bacillati</taxon>
        <taxon>Actinomycetota</taxon>
        <taxon>Actinomycetes</taxon>
        <taxon>Kitasatosporales</taxon>
        <taxon>Streptomycetaceae</taxon>
        <taxon>Streptacidiphilus</taxon>
    </lineage>
</organism>
<keyword evidence="2" id="KW-1185">Reference proteome</keyword>
<accession>A0A1H7WPE9</accession>
<protein>
    <submittedName>
        <fullName evidence="1">Uncharacterized protein</fullName>
    </submittedName>
</protein>
<reference evidence="2" key="1">
    <citation type="submission" date="2016-10" db="EMBL/GenBank/DDBJ databases">
        <authorList>
            <person name="Varghese N."/>
        </authorList>
    </citation>
    <scope>NUCLEOTIDE SEQUENCE [LARGE SCALE GENOMIC DNA]</scope>
    <source>
        <strain evidence="2">DSM 45096 / BCRC 16803 / CGMCC 4.1857 / CIP 109030 / JCM 12277 / KCTC 19219 / NBRC 100920 / 33214</strain>
    </source>
</reference>
<gene>
    <name evidence="1" type="ORF">SAMN05414137_12136</name>
</gene>
<evidence type="ECO:0000313" key="1">
    <source>
        <dbReference type="EMBL" id="SEM23412.1"/>
    </source>
</evidence>
<proteinExistence type="predicted"/>
<dbReference type="EMBL" id="FOAZ01000021">
    <property type="protein sequence ID" value="SEM23412.1"/>
    <property type="molecule type" value="Genomic_DNA"/>
</dbReference>
<dbReference type="AlphaFoldDB" id="A0A1H7WPE9"/>